<dbReference type="EMBL" id="FPAA01000001">
    <property type="protein sequence ID" value="SFS31782.1"/>
    <property type="molecule type" value="Genomic_DNA"/>
</dbReference>
<keyword evidence="5" id="KW-0378">Hydrolase</keyword>
<proteinExistence type="predicted"/>
<protein>
    <submittedName>
        <fullName evidence="5">UDP-2,4-diacetamido-2,4,6-trideoxy-beta-L-altropyranose hydrolase</fullName>
    </submittedName>
</protein>
<evidence type="ECO:0000256" key="1">
    <source>
        <dbReference type="ARBA" id="ARBA00023136"/>
    </source>
</evidence>
<evidence type="ECO:0000313" key="6">
    <source>
        <dbReference type="Proteomes" id="UP000198660"/>
    </source>
</evidence>
<dbReference type="RefSeq" id="WP_176391810.1">
    <property type="nucleotide sequence ID" value="NZ_FPAA01000001.1"/>
</dbReference>
<feature type="domain" description="Glycosyl transferase family 28 C-terminal" evidence="4">
    <location>
        <begin position="236"/>
        <end position="287"/>
    </location>
</feature>
<dbReference type="Gene3D" id="3.40.50.11190">
    <property type="match status" value="1"/>
</dbReference>
<evidence type="ECO:0000256" key="2">
    <source>
        <dbReference type="PIRSR" id="PIRSR620023-1"/>
    </source>
</evidence>
<feature type="active site" description="Proton acceptor" evidence="2">
    <location>
        <position position="23"/>
    </location>
</feature>
<dbReference type="PANTHER" id="PTHR21015:SF22">
    <property type="entry name" value="GLYCOSYLTRANSFERASE"/>
    <property type="match status" value="1"/>
</dbReference>
<gene>
    <name evidence="5" type="ORF">SAMN05444972_101160</name>
</gene>
<accession>A0A1I6NUZ7</accession>
<keyword evidence="6" id="KW-1185">Reference proteome</keyword>
<evidence type="ECO:0000256" key="3">
    <source>
        <dbReference type="PIRSR" id="PIRSR620023-2"/>
    </source>
</evidence>
<dbReference type="GO" id="GO:0016787">
    <property type="term" value="F:hydrolase activity"/>
    <property type="evidence" value="ECO:0007669"/>
    <property type="project" value="UniProtKB-KW"/>
</dbReference>
<dbReference type="SUPFAM" id="SSF53756">
    <property type="entry name" value="UDP-Glycosyltransferase/glycogen phosphorylase"/>
    <property type="match status" value="1"/>
</dbReference>
<organism evidence="5 6">
    <name type="scientific">Marininema halotolerans</name>
    <dbReference type="NCBI Taxonomy" id="1155944"/>
    <lineage>
        <taxon>Bacteria</taxon>
        <taxon>Bacillati</taxon>
        <taxon>Bacillota</taxon>
        <taxon>Bacilli</taxon>
        <taxon>Bacillales</taxon>
        <taxon>Thermoactinomycetaceae</taxon>
        <taxon>Marininema</taxon>
    </lineage>
</organism>
<dbReference type="GO" id="GO:0016758">
    <property type="term" value="F:hexosyltransferase activity"/>
    <property type="evidence" value="ECO:0007669"/>
    <property type="project" value="InterPro"/>
</dbReference>
<dbReference type="PANTHER" id="PTHR21015">
    <property type="entry name" value="UDP-N-ACETYLGLUCOSAMINE--N-ACETYLMURAMYL-(PENTAPEPTIDE) PYROPHOSPHORYL-UNDECAPRENOL N-ACETYLGLUCOSAMINE TRANSFERASE 1"/>
    <property type="match status" value="1"/>
</dbReference>
<dbReference type="NCBIfam" id="TIGR03590">
    <property type="entry name" value="PseG"/>
    <property type="match status" value="1"/>
</dbReference>
<dbReference type="Gene3D" id="3.40.50.2000">
    <property type="entry name" value="Glycogen Phosphorylase B"/>
    <property type="match status" value="1"/>
</dbReference>
<reference evidence="6" key="1">
    <citation type="submission" date="2016-10" db="EMBL/GenBank/DDBJ databases">
        <authorList>
            <person name="Varghese N."/>
            <person name="Submissions S."/>
        </authorList>
    </citation>
    <scope>NUCLEOTIDE SEQUENCE [LARGE SCALE GENOMIC DNA]</scope>
    <source>
        <strain evidence="6">DSM 45789</strain>
    </source>
</reference>
<feature type="binding site" evidence="3">
    <location>
        <position position="272"/>
    </location>
    <ligand>
        <name>substrate</name>
    </ligand>
</feature>
<dbReference type="Pfam" id="PF04101">
    <property type="entry name" value="Glyco_tran_28_C"/>
    <property type="match status" value="1"/>
</dbReference>
<dbReference type="InterPro" id="IPR020023">
    <property type="entry name" value="PseG"/>
</dbReference>
<dbReference type="AlphaFoldDB" id="A0A1I6NUZ7"/>
<dbReference type="InterPro" id="IPR007235">
    <property type="entry name" value="Glyco_trans_28_C"/>
</dbReference>
<keyword evidence="1" id="KW-0472">Membrane</keyword>
<dbReference type="Proteomes" id="UP000198660">
    <property type="component" value="Unassembled WGS sequence"/>
</dbReference>
<sequence>MERVKNFKVLIRADASTGMGSGHVMRCLNLADRLRQKGAAITFASREYVGNLHGVVKQRGYPIVSLPARRKISSTSLVTEDAHETIQLAEKNAPYDLVIVDHYALDSRWERLVRRIAQRVMVIDDVAQRRHDCDLLLDSAFYKDPIQRYKGLLPKRCKTFFGPEYVLLATQFCEQRERPLQKNSPPQRLLLSFGGSDPTGETVKVLTVFGMLSLPGVVIDVVAGRANPHHSILNAQCQRLKNAIFYPHVDNMAERMAQCDLAIGAGGSTVWERCSLSVPTITVAIAENQVELLKGLQQLGVIHHLGWHQDVSRKQWLNEMKKVLTDSQIHRKLVKNCEAFAPRVCTEKLDEMIELMMREV</sequence>
<evidence type="ECO:0000313" key="5">
    <source>
        <dbReference type="EMBL" id="SFS31782.1"/>
    </source>
</evidence>
<name>A0A1I6NUZ7_9BACL</name>
<evidence type="ECO:0000259" key="4">
    <source>
        <dbReference type="Pfam" id="PF04101"/>
    </source>
</evidence>